<dbReference type="GO" id="GO:0032259">
    <property type="term" value="P:methylation"/>
    <property type="evidence" value="ECO:0007669"/>
    <property type="project" value="UniProtKB-KW"/>
</dbReference>
<dbReference type="PROSITE" id="PS51683">
    <property type="entry name" value="SAM_OMT_II"/>
    <property type="match status" value="1"/>
</dbReference>
<dbReference type="EMBL" id="KE747832">
    <property type="protein sequence ID" value="RMZ72389.1"/>
    <property type="molecule type" value="Genomic_DNA"/>
</dbReference>
<name>A0A3M7MDC5_9PLEO</name>
<dbReference type="PANTHER" id="PTHR43712:SF17">
    <property type="entry name" value="O-METHYLTRANSFERASE"/>
    <property type="match status" value="1"/>
</dbReference>
<gene>
    <name evidence="6" type="ORF">GMOD_00010252</name>
</gene>
<evidence type="ECO:0000256" key="4">
    <source>
        <dbReference type="SAM" id="SignalP"/>
    </source>
</evidence>
<keyword evidence="3" id="KW-0949">S-adenosyl-L-methionine</keyword>
<dbReference type="InterPro" id="IPR016461">
    <property type="entry name" value="COMT-like"/>
</dbReference>
<dbReference type="Gene3D" id="3.40.50.150">
    <property type="entry name" value="Vaccinia Virus protein VP39"/>
    <property type="match status" value="1"/>
</dbReference>
<evidence type="ECO:0000256" key="2">
    <source>
        <dbReference type="ARBA" id="ARBA00022679"/>
    </source>
</evidence>
<dbReference type="InterPro" id="IPR036390">
    <property type="entry name" value="WH_DNA-bd_sf"/>
</dbReference>
<dbReference type="InterPro" id="IPR001077">
    <property type="entry name" value="COMT_C"/>
</dbReference>
<accession>A0A3M7MDC5</accession>
<organism evidence="6 7">
    <name type="scientific">Pyrenophora seminiperda CCB06</name>
    <dbReference type="NCBI Taxonomy" id="1302712"/>
    <lineage>
        <taxon>Eukaryota</taxon>
        <taxon>Fungi</taxon>
        <taxon>Dikarya</taxon>
        <taxon>Ascomycota</taxon>
        <taxon>Pezizomycotina</taxon>
        <taxon>Dothideomycetes</taxon>
        <taxon>Pleosporomycetidae</taxon>
        <taxon>Pleosporales</taxon>
        <taxon>Pleosporineae</taxon>
        <taxon>Pleosporaceae</taxon>
        <taxon>Pyrenophora</taxon>
    </lineage>
</organism>
<dbReference type="SUPFAM" id="SSF53335">
    <property type="entry name" value="S-adenosyl-L-methionine-dependent methyltransferases"/>
    <property type="match status" value="1"/>
</dbReference>
<evidence type="ECO:0000313" key="6">
    <source>
        <dbReference type="EMBL" id="RMZ72389.1"/>
    </source>
</evidence>
<evidence type="ECO:0000256" key="3">
    <source>
        <dbReference type="ARBA" id="ARBA00022691"/>
    </source>
</evidence>
<feature type="domain" description="O-methyltransferase C-terminal" evidence="5">
    <location>
        <begin position="274"/>
        <end position="426"/>
    </location>
</feature>
<sequence length="453" mass="50363">MALLFGLNLQPLGFIFIISLAEMTTDTQNGSAEVNGREKLEVKSPVDIGIAVRACNPDAVPVILGNLLVAFGKVPSVHEDDTRLAMLAHARELVRALETPRETMIQHNWAQPSCQTAITTCYNAGVFAVLTDGTKSVDEIASQLGMNREVLGPARMMKHIAAMGYIIETGADEYAPTSFSKALTIPVIGDGYPALAGGAHVSCSKFPTYMQQMKYANPATLQPRPYQYAFDTELDMFQYVHAHEPLGIQFDHHMGGYRQGRPSWMDANFYPVAKRLIKDMSTAEDAVLLVDIGGGLGHDLGEFRAKHPDAPGRLVLQDLPNVITSIQTLDPKIERMEYDFYTEQPVKGARAYYMHSVLHDWTDDVCEKILQQIVGAMKRGYSRLLINENVIPDKGADWQVTALDMMMMTLFASKERTLSEWRQLLESPKIGLKIVDVWSSKHSQESLIECELV</sequence>
<feature type="chain" id="PRO_5018191844" evidence="4">
    <location>
        <begin position="28"/>
        <end position="453"/>
    </location>
</feature>
<dbReference type="InterPro" id="IPR029063">
    <property type="entry name" value="SAM-dependent_MTases_sf"/>
</dbReference>
<keyword evidence="1 6" id="KW-0489">Methyltransferase</keyword>
<dbReference type="OrthoDB" id="3340390at2759"/>
<dbReference type="AlphaFoldDB" id="A0A3M7MDC5"/>
<dbReference type="PANTHER" id="PTHR43712">
    <property type="entry name" value="PUTATIVE (AFU_ORTHOLOGUE AFUA_4G14580)-RELATED"/>
    <property type="match status" value="1"/>
</dbReference>
<keyword evidence="7" id="KW-1185">Reference proteome</keyword>
<keyword evidence="2 6" id="KW-0808">Transferase</keyword>
<evidence type="ECO:0000256" key="1">
    <source>
        <dbReference type="ARBA" id="ARBA00022603"/>
    </source>
</evidence>
<reference evidence="6 7" key="1">
    <citation type="journal article" date="2014" name="PLoS ONE">
        <title>De novo Genome Assembly of the Fungal Plant Pathogen Pyrenophora semeniperda.</title>
        <authorList>
            <person name="Soliai M.M."/>
            <person name="Meyer S.E."/>
            <person name="Udall J.A."/>
            <person name="Elzinga D.E."/>
            <person name="Hermansen R.A."/>
            <person name="Bodily P.M."/>
            <person name="Hart A.A."/>
            <person name="Coleman C.E."/>
        </authorList>
    </citation>
    <scope>NUCLEOTIDE SEQUENCE [LARGE SCALE GENOMIC DNA]</scope>
    <source>
        <strain evidence="6 7">CCB06</strain>
        <tissue evidence="6">Mycelium</tissue>
    </source>
</reference>
<dbReference type="InterPro" id="IPR036388">
    <property type="entry name" value="WH-like_DNA-bd_sf"/>
</dbReference>
<dbReference type="SUPFAM" id="SSF46785">
    <property type="entry name" value="Winged helix' DNA-binding domain"/>
    <property type="match status" value="1"/>
</dbReference>
<dbReference type="Gene3D" id="1.10.10.10">
    <property type="entry name" value="Winged helix-like DNA-binding domain superfamily/Winged helix DNA-binding domain"/>
    <property type="match status" value="1"/>
</dbReference>
<dbReference type="GO" id="GO:0008171">
    <property type="term" value="F:O-methyltransferase activity"/>
    <property type="evidence" value="ECO:0007669"/>
    <property type="project" value="InterPro"/>
</dbReference>
<dbReference type="Pfam" id="PF00891">
    <property type="entry name" value="Methyltransf_2"/>
    <property type="match status" value="1"/>
</dbReference>
<evidence type="ECO:0000259" key="5">
    <source>
        <dbReference type="Pfam" id="PF00891"/>
    </source>
</evidence>
<keyword evidence="4" id="KW-0732">Signal</keyword>
<proteinExistence type="predicted"/>
<feature type="signal peptide" evidence="4">
    <location>
        <begin position="1"/>
        <end position="27"/>
    </location>
</feature>
<dbReference type="Proteomes" id="UP000265663">
    <property type="component" value="Unassembled WGS sequence"/>
</dbReference>
<protein>
    <submittedName>
        <fullName evidence="6">O-methyltransferase B</fullName>
    </submittedName>
</protein>
<evidence type="ECO:0000313" key="7">
    <source>
        <dbReference type="Proteomes" id="UP000265663"/>
    </source>
</evidence>